<feature type="transmembrane region" description="Helical" evidence="6">
    <location>
        <begin position="81"/>
        <end position="100"/>
    </location>
</feature>
<evidence type="ECO:0000256" key="5">
    <source>
        <dbReference type="ARBA" id="ARBA00023136"/>
    </source>
</evidence>
<feature type="transmembrane region" description="Helical" evidence="6">
    <location>
        <begin position="112"/>
        <end position="131"/>
    </location>
</feature>
<feature type="transmembrane region" description="Helical" evidence="6">
    <location>
        <begin position="311"/>
        <end position="333"/>
    </location>
</feature>
<sequence length="565" mass="60383">MEVHKQPQEHTMDTKSAVELQICEPDIPSSENESQKDTRMTWRKIAILVSMSMLWIASQIPLYLYGAVIPLLIKDLGGADRAVWVTLSNLIPISVVTPFVSQMCDLLGRRNVSLAAAALLVIGNIVCGTATTMNNFIAGMSLIGCGAGVLEMTALAVAGEMAPAQKRGLYIGAVVATVIPYAPSVLYAQWVASHSWRWLSVWIGAWSFVGLVLTAVSFFPPKRPSLVDASQREVLASIDYVGGFLSTAGLTLFLAALTWGGNQYAWDSVHVVVPLVLGIVLIIAFVYWEVRGAKTPMFPRRLWANPRALNCVLAMTAVSGAVFFTVLICWPTQYNYVYAINGDPVSIGLGSLPIAFCFLGGSIIASIAMSYFKSRVKILLFAGCVIMIAGNGALAGAKVDNLQAMFGPLVLACLGCGAIIVPCQIIATVISPDDLIATVIALTITIRFVSGSIAFAIYSSIQTQQFTQTSWTFVGAAARSIGITDVDTVGGIIQLVKYGLGPQIRAFVATDDQWQLLLLAGRQAYAASYAPVYYCAIGFGTLAIVAVLLLPDISASMDQHVAVAY</sequence>
<feature type="transmembrane region" description="Helical" evidence="6">
    <location>
        <begin position="137"/>
        <end position="157"/>
    </location>
</feature>
<evidence type="ECO:0000256" key="3">
    <source>
        <dbReference type="ARBA" id="ARBA00022692"/>
    </source>
</evidence>
<dbReference type="PROSITE" id="PS50850">
    <property type="entry name" value="MFS"/>
    <property type="match status" value="1"/>
</dbReference>
<keyword evidence="9" id="KW-1185">Reference proteome</keyword>
<dbReference type="Pfam" id="PF06609">
    <property type="entry name" value="TRI12"/>
    <property type="match status" value="1"/>
</dbReference>
<comment type="subcellular location">
    <subcellularLocation>
        <location evidence="1">Membrane</location>
        <topology evidence="1">Multi-pass membrane protein</topology>
    </subcellularLocation>
</comment>
<evidence type="ECO:0000313" key="9">
    <source>
        <dbReference type="Proteomes" id="UP001390339"/>
    </source>
</evidence>
<feature type="transmembrane region" description="Helical" evidence="6">
    <location>
        <begin position="271"/>
        <end position="290"/>
    </location>
</feature>
<feature type="transmembrane region" description="Helical" evidence="6">
    <location>
        <begin position="45"/>
        <end position="69"/>
    </location>
</feature>
<name>A0ABR2I2P8_9PEZI</name>
<keyword evidence="5 6" id="KW-0472">Membrane</keyword>
<feature type="transmembrane region" description="Helical" evidence="6">
    <location>
        <begin position="169"/>
        <end position="190"/>
    </location>
</feature>
<feature type="domain" description="Major facilitator superfamily (MFS) profile" evidence="7">
    <location>
        <begin position="47"/>
        <end position="555"/>
    </location>
</feature>
<dbReference type="Gene3D" id="1.20.1250.20">
    <property type="entry name" value="MFS general substrate transporter like domains"/>
    <property type="match status" value="1"/>
</dbReference>
<organism evidence="8 9">
    <name type="scientific">Apiospora arundinis</name>
    <dbReference type="NCBI Taxonomy" id="335852"/>
    <lineage>
        <taxon>Eukaryota</taxon>
        <taxon>Fungi</taxon>
        <taxon>Dikarya</taxon>
        <taxon>Ascomycota</taxon>
        <taxon>Pezizomycotina</taxon>
        <taxon>Sordariomycetes</taxon>
        <taxon>Xylariomycetidae</taxon>
        <taxon>Amphisphaeriales</taxon>
        <taxon>Apiosporaceae</taxon>
        <taxon>Apiospora</taxon>
    </lineage>
</organism>
<feature type="transmembrane region" description="Helical" evidence="6">
    <location>
        <begin position="437"/>
        <end position="461"/>
    </location>
</feature>
<dbReference type="InterPro" id="IPR036259">
    <property type="entry name" value="MFS_trans_sf"/>
</dbReference>
<feature type="transmembrane region" description="Helical" evidence="6">
    <location>
        <begin position="378"/>
        <end position="397"/>
    </location>
</feature>
<feature type="transmembrane region" description="Helical" evidence="6">
    <location>
        <begin position="409"/>
        <end position="430"/>
    </location>
</feature>
<proteinExistence type="predicted"/>
<evidence type="ECO:0000256" key="1">
    <source>
        <dbReference type="ARBA" id="ARBA00004141"/>
    </source>
</evidence>
<feature type="transmembrane region" description="Helical" evidence="6">
    <location>
        <begin position="531"/>
        <end position="550"/>
    </location>
</feature>
<feature type="transmembrane region" description="Helical" evidence="6">
    <location>
        <begin position="345"/>
        <end position="371"/>
    </location>
</feature>
<keyword evidence="4 6" id="KW-1133">Transmembrane helix</keyword>
<evidence type="ECO:0000259" key="7">
    <source>
        <dbReference type="PROSITE" id="PS50850"/>
    </source>
</evidence>
<protein>
    <submittedName>
        <fullName evidence="8">MFS multidrug transporter-like protein</fullName>
    </submittedName>
</protein>
<dbReference type="Proteomes" id="UP001390339">
    <property type="component" value="Unassembled WGS sequence"/>
</dbReference>
<evidence type="ECO:0000256" key="4">
    <source>
        <dbReference type="ARBA" id="ARBA00022989"/>
    </source>
</evidence>
<comment type="caution">
    <text evidence="8">The sequence shown here is derived from an EMBL/GenBank/DDBJ whole genome shotgun (WGS) entry which is preliminary data.</text>
</comment>
<dbReference type="EMBL" id="JAPCWZ010000007">
    <property type="protein sequence ID" value="KAK8856633.1"/>
    <property type="molecule type" value="Genomic_DNA"/>
</dbReference>
<dbReference type="InterPro" id="IPR010573">
    <property type="entry name" value="MFS_Str1/Tri12-like"/>
</dbReference>
<gene>
    <name evidence="8" type="ORF">PGQ11_012545</name>
</gene>
<evidence type="ECO:0000256" key="2">
    <source>
        <dbReference type="ARBA" id="ARBA00022448"/>
    </source>
</evidence>
<accession>A0ABR2I2P8</accession>
<dbReference type="InterPro" id="IPR020846">
    <property type="entry name" value="MFS_dom"/>
</dbReference>
<feature type="transmembrane region" description="Helical" evidence="6">
    <location>
        <begin position="240"/>
        <end position="259"/>
    </location>
</feature>
<feature type="transmembrane region" description="Helical" evidence="6">
    <location>
        <begin position="196"/>
        <end position="219"/>
    </location>
</feature>
<reference evidence="8 9" key="1">
    <citation type="journal article" date="2024" name="IMA Fungus">
        <title>Apiospora arundinis, a panoply of carbohydrate-active enzymes and secondary metabolites.</title>
        <authorList>
            <person name="Sorensen T."/>
            <person name="Petersen C."/>
            <person name="Muurmann A.T."/>
            <person name="Christiansen J.V."/>
            <person name="Brundto M.L."/>
            <person name="Overgaard C.K."/>
            <person name="Boysen A.T."/>
            <person name="Wollenberg R.D."/>
            <person name="Larsen T.O."/>
            <person name="Sorensen J.L."/>
            <person name="Nielsen K.L."/>
            <person name="Sondergaard T.E."/>
        </authorList>
    </citation>
    <scope>NUCLEOTIDE SEQUENCE [LARGE SCALE GENOMIC DNA]</scope>
    <source>
        <strain evidence="8 9">AAU 773</strain>
    </source>
</reference>
<dbReference type="PANTHER" id="PTHR23501:SF109">
    <property type="entry name" value="MAJOR FACILITATOR SUPERFAMILY (MFS) PROFILE DOMAIN-CONTAINING PROTEIN-RELATED"/>
    <property type="match status" value="1"/>
</dbReference>
<evidence type="ECO:0000313" key="8">
    <source>
        <dbReference type="EMBL" id="KAK8856633.1"/>
    </source>
</evidence>
<evidence type="ECO:0000256" key="6">
    <source>
        <dbReference type="SAM" id="Phobius"/>
    </source>
</evidence>
<keyword evidence="3 6" id="KW-0812">Transmembrane</keyword>
<dbReference type="PANTHER" id="PTHR23501">
    <property type="entry name" value="MAJOR FACILITATOR SUPERFAMILY"/>
    <property type="match status" value="1"/>
</dbReference>
<keyword evidence="2" id="KW-0813">Transport</keyword>
<dbReference type="SUPFAM" id="SSF103473">
    <property type="entry name" value="MFS general substrate transporter"/>
    <property type="match status" value="1"/>
</dbReference>